<reference evidence="3 4" key="1">
    <citation type="submission" date="2014-03" db="EMBL/GenBank/DDBJ databases">
        <authorList>
            <person name="Urmite Genomes U."/>
        </authorList>
    </citation>
    <scope>NUCLEOTIDE SEQUENCE [LARGE SCALE GENOMIC DNA]</scope>
    <source>
        <strain evidence="3 4">Vm-5</strain>
    </source>
</reference>
<protein>
    <recommendedName>
        <fullName evidence="1">UPF0229 protein BN990_00325</fullName>
    </recommendedName>
</protein>
<dbReference type="NCBIfam" id="TIGR02877">
    <property type="entry name" value="spore_yhbH"/>
    <property type="match status" value="1"/>
</dbReference>
<evidence type="ECO:0000313" key="4">
    <source>
        <dbReference type="Proteomes" id="UP000028875"/>
    </source>
</evidence>
<dbReference type="HAMAP" id="MF_01232">
    <property type="entry name" value="UPF0229"/>
    <property type="match status" value="1"/>
</dbReference>
<feature type="compositionally biased region" description="Basic and acidic residues" evidence="2">
    <location>
        <begin position="98"/>
        <end position="116"/>
    </location>
</feature>
<name>A0A024Q6B4_9BACI</name>
<dbReference type="AlphaFoldDB" id="A0A024Q6B4"/>
<organism evidence="3 4">
    <name type="scientific">Virgibacillus massiliensis</name>
    <dbReference type="NCBI Taxonomy" id="1462526"/>
    <lineage>
        <taxon>Bacteria</taxon>
        <taxon>Bacillati</taxon>
        <taxon>Bacillota</taxon>
        <taxon>Bacilli</taxon>
        <taxon>Bacillales</taxon>
        <taxon>Bacillaceae</taxon>
        <taxon>Virgibacillus</taxon>
    </lineage>
</organism>
<dbReference type="OrthoDB" id="9788289at2"/>
<dbReference type="PANTHER" id="PTHR30510">
    <property type="entry name" value="UPF0229 PROTEIN YEAH"/>
    <property type="match status" value="1"/>
</dbReference>
<comment type="similarity">
    <text evidence="1">Belongs to the UPF0229 family.</text>
</comment>
<reference evidence="4" key="2">
    <citation type="submission" date="2014-05" db="EMBL/GenBank/DDBJ databases">
        <title>Draft genome sequence of Virgibacillus massiliensis Vm-5.</title>
        <authorList>
            <person name="Khelaifia S."/>
            <person name="Croce O."/>
            <person name="Lagier J.C."/>
            <person name="Raoult D."/>
        </authorList>
    </citation>
    <scope>NUCLEOTIDE SEQUENCE [LARGE SCALE GENOMIC DNA]</scope>
    <source>
        <strain evidence="4">Vm-5</strain>
    </source>
</reference>
<dbReference type="PANTHER" id="PTHR30510:SF2">
    <property type="entry name" value="UPF0229 PROTEIN YEAH"/>
    <property type="match status" value="1"/>
</dbReference>
<dbReference type="EMBL" id="CCDP010000001">
    <property type="protein sequence ID" value="CDQ38058.1"/>
    <property type="molecule type" value="Genomic_DNA"/>
</dbReference>
<sequence>MQEDKGNFVVSKENWSLHRKGYQDQTRHMDKVKDAIKNNLPDLVSEENIIMSNGKDVIKIPIRSLDEYKIRYSYNKSKHVGQGKGDSQVGDIIAQAPKGDEQGQGRGKKAGDKPGEDYYEAEVSLEEIENALFRELELPNLQEKEQAEITTERIEFNDIRKKGLMGNIDKKRTILTAIKRNAREGRPGITPIYNDDLRFKTWNDVTKPESKAVVLAMMDTSASMGTFEKYVARSFFFWMTRFLRTKYESVEIEFIAHHTEAKVVSEEDFFSKGESGGTICSSAYSKALELIQEQYHPSRYNIYPFHISDGENITSDNPTCIDLVEKVMKVSSMFGYGEVNGYNRKSTLMRAFEEIDDPKFRYYIVKEKADIYQALKTFFKKEEALV</sequence>
<gene>
    <name evidence="3" type="primary">yhbH</name>
    <name evidence="3" type="ORF">BN990_00325</name>
</gene>
<feature type="region of interest" description="Disordered" evidence="2">
    <location>
        <begin position="95"/>
        <end position="116"/>
    </location>
</feature>
<dbReference type="Pfam" id="PF04285">
    <property type="entry name" value="DUF444"/>
    <property type="match status" value="2"/>
</dbReference>
<dbReference type="eggNOG" id="COG2718">
    <property type="taxonomic scope" value="Bacteria"/>
</dbReference>
<accession>A0A024Q6B4</accession>
<evidence type="ECO:0000256" key="1">
    <source>
        <dbReference type="HAMAP-Rule" id="MF_01232"/>
    </source>
</evidence>
<dbReference type="STRING" id="1462526.BN990_00325"/>
<dbReference type="Proteomes" id="UP000028875">
    <property type="component" value="Unassembled WGS sequence"/>
</dbReference>
<comment type="caution">
    <text evidence="3">The sequence shown here is derived from an EMBL/GenBank/DDBJ whole genome shotgun (WGS) entry which is preliminary data.</text>
</comment>
<evidence type="ECO:0000256" key="2">
    <source>
        <dbReference type="SAM" id="MobiDB-lite"/>
    </source>
</evidence>
<dbReference type="RefSeq" id="WP_021290068.1">
    <property type="nucleotide sequence ID" value="NZ_BNER01000001.1"/>
</dbReference>
<dbReference type="InterPro" id="IPR006698">
    <property type="entry name" value="UPF0229"/>
</dbReference>
<dbReference type="InterPro" id="IPR014230">
    <property type="entry name" value="Spore_YhbH"/>
</dbReference>
<keyword evidence="4" id="KW-1185">Reference proteome</keyword>
<evidence type="ECO:0000313" key="3">
    <source>
        <dbReference type="EMBL" id="CDQ38058.1"/>
    </source>
</evidence>
<proteinExistence type="inferred from homology"/>